<dbReference type="Gene3D" id="1.20.1740.10">
    <property type="entry name" value="Amino acid/polyamine transporter I"/>
    <property type="match status" value="1"/>
</dbReference>
<feature type="transmembrane region" description="Helical" evidence="6">
    <location>
        <begin position="107"/>
        <end position="136"/>
    </location>
</feature>
<dbReference type="Pfam" id="PF13520">
    <property type="entry name" value="AA_permease_2"/>
    <property type="match status" value="1"/>
</dbReference>
<keyword evidence="2" id="KW-0813">Transport</keyword>
<keyword evidence="3 6" id="KW-0812">Transmembrane</keyword>
<feature type="transmembrane region" description="Helical" evidence="6">
    <location>
        <begin position="63"/>
        <end position="87"/>
    </location>
</feature>
<keyword evidence="8" id="KW-1185">Reference proteome</keyword>
<evidence type="ECO:0000256" key="2">
    <source>
        <dbReference type="ARBA" id="ARBA00022448"/>
    </source>
</evidence>
<name>A0A139AHL2_GONPJ</name>
<feature type="transmembrane region" description="Helical" evidence="6">
    <location>
        <begin position="26"/>
        <end position="51"/>
    </location>
</feature>
<reference evidence="7 8" key="1">
    <citation type="journal article" date="2015" name="Genome Biol. Evol.">
        <title>Phylogenomic analyses indicate that early fungi evolved digesting cell walls of algal ancestors of land plants.</title>
        <authorList>
            <person name="Chang Y."/>
            <person name="Wang S."/>
            <person name="Sekimoto S."/>
            <person name="Aerts A.L."/>
            <person name="Choi C."/>
            <person name="Clum A."/>
            <person name="LaButti K.M."/>
            <person name="Lindquist E.A."/>
            <person name="Yee Ngan C."/>
            <person name="Ohm R.A."/>
            <person name="Salamov A.A."/>
            <person name="Grigoriev I.V."/>
            <person name="Spatafora J.W."/>
            <person name="Berbee M.L."/>
        </authorList>
    </citation>
    <scope>NUCLEOTIDE SEQUENCE [LARGE SCALE GENOMIC DNA]</scope>
    <source>
        <strain evidence="7 8">JEL478</strain>
    </source>
</reference>
<evidence type="ECO:0000256" key="6">
    <source>
        <dbReference type="SAM" id="Phobius"/>
    </source>
</evidence>
<feature type="transmembrane region" description="Helical" evidence="6">
    <location>
        <begin position="253"/>
        <end position="277"/>
    </location>
</feature>
<evidence type="ECO:0000256" key="1">
    <source>
        <dbReference type="ARBA" id="ARBA00004141"/>
    </source>
</evidence>
<feature type="transmembrane region" description="Helical" evidence="6">
    <location>
        <begin position="452"/>
        <end position="473"/>
    </location>
</feature>
<dbReference type="STRING" id="1344416.A0A139AHL2"/>
<protein>
    <submittedName>
        <fullName evidence="7">Amino acid transporter</fullName>
    </submittedName>
</protein>
<gene>
    <name evidence="7" type="ORF">M427DRAFT_154598</name>
</gene>
<evidence type="ECO:0000256" key="5">
    <source>
        <dbReference type="ARBA" id="ARBA00023136"/>
    </source>
</evidence>
<dbReference type="GO" id="GO:0006865">
    <property type="term" value="P:amino acid transport"/>
    <property type="evidence" value="ECO:0007669"/>
    <property type="project" value="InterPro"/>
</dbReference>
<evidence type="ECO:0000256" key="3">
    <source>
        <dbReference type="ARBA" id="ARBA00022692"/>
    </source>
</evidence>
<comment type="subcellular location">
    <subcellularLocation>
        <location evidence="1">Membrane</location>
        <topology evidence="1">Multi-pass membrane protein</topology>
    </subcellularLocation>
</comment>
<dbReference type="GO" id="GO:0022857">
    <property type="term" value="F:transmembrane transporter activity"/>
    <property type="evidence" value="ECO:0007669"/>
    <property type="project" value="InterPro"/>
</dbReference>
<dbReference type="AlphaFoldDB" id="A0A139AHL2"/>
<organism evidence="7 8">
    <name type="scientific">Gonapodya prolifera (strain JEL478)</name>
    <name type="common">Monoblepharis prolifera</name>
    <dbReference type="NCBI Taxonomy" id="1344416"/>
    <lineage>
        <taxon>Eukaryota</taxon>
        <taxon>Fungi</taxon>
        <taxon>Fungi incertae sedis</taxon>
        <taxon>Chytridiomycota</taxon>
        <taxon>Chytridiomycota incertae sedis</taxon>
        <taxon>Monoblepharidomycetes</taxon>
        <taxon>Monoblepharidales</taxon>
        <taxon>Gonapodyaceae</taxon>
        <taxon>Gonapodya</taxon>
    </lineage>
</organism>
<evidence type="ECO:0000313" key="8">
    <source>
        <dbReference type="Proteomes" id="UP000070544"/>
    </source>
</evidence>
<feature type="transmembrane region" description="Helical" evidence="6">
    <location>
        <begin position="148"/>
        <end position="167"/>
    </location>
</feature>
<accession>A0A139AHL2</accession>
<feature type="transmembrane region" description="Helical" evidence="6">
    <location>
        <begin position="360"/>
        <end position="387"/>
    </location>
</feature>
<feature type="transmembrane region" description="Helical" evidence="6">
    <location>
        <begin position="179"/>
        <end position="203"/>
    </location>
</feature>
<sequence>MARSVKETDEVVLARMGYRQELSRKWGFILNMATSFGYIGYVSSIATLYSFAITTGGPQAMLIGWPVIAVLCMTTALSMAEICSTYPTAGGLYYWSAKLSAPEWGPWMAWITGWFDIIALHISGASSGLTVSTLVVSAIQIYHPDYKASLGTEYAIACALAFVGAMSNSLGERFLRYCTYTALVGIASGLLVFGIPLLALSPAKATTAETWGSFVDQTGWDNKAIAFQLSFLMPIWCFWGYDETVDSSTAPSRSIIVSLAASQILGYAFILILNYSITDVDAILNCRYKQSLVCVFEQGTGGNKEVSMFLTIYMILQYVWNIQAGHNGGSRALYAWARDGAIPKWFHWVHPKTKQPLRAIWVHAIVTWIVVSAHFGSSVAVSAFASFSTVGTYIAYTLPTICKVIWARDTFKQSGFNLGRYSLLINYVAIVFMVYVVILLCLPQLMPVTVENLNFTPIMLVGVSLLISVYWFWAKSWFVGPRRHITPEEAEEMAKTQILLETKEDPALKL</sequence>
<dbReference type="EMBL" id="KQ965754">
    <property type="protein sequence ID" value="KXS16250.1"/>
    <property type="molecule type" value="Genomic_DNA"/>
</dbReference>
<dbReference type="Proteomes" id="UP000070544">
    <property type="component" value="Unassembled WGS sequence"/>
</dbReference>
<keyword evidence="4 6" id="KW-1133">Transmembrane helix</keyword>
<evidence type="ECO:0000256" key="4">
    <source>
        <dbReference type="ARBA" id="ARBA00022989"/>
    </source>
</evidence>
<feature type="transmembrane region" description="Helical" evidence="6">
    <location>
        <begin position="423"/>
        <end position="446"/>
    </location>
</feature>
<dbReference type="GO" id="GO:0016020">
    <property type="term" value="C:membrane"/>
    <property type="evidence" value="ECO:0007669"/>
    <property type="project" value="UniProtKB-SubCell"/>
</dbReference>
<dbReference type="PIRSF" id="PIRSF006060">
    <property type="entry name" value="AA_transporter"/>
    <property type="match status" value="1"/>
</dbReference>
<dbReference type="OMA" id="WAWLIAI"/>
<dbReference type="OrthoDB" id="4476201at2759"/>
<evidence type="ECO:0000313" key="7">
    <source>
        <dbReference type="EMBL" id="KXS16250.1"/>
    </source>
</evidence>
<dbReference type="PANTHER" id="PTHR45649:SF26">
    <property type="entry name" value="OS04G0435100 PROTEIN"/>
    <property type="match status" value="1"/>
</dbReference>
<dbReference type="InterPro" id="IPR004840">
    <property type="entry name" value="Amino_acid_permease_CS"/>
</dbReference>
<dbReference type="PANTHER" id="PTHR45649">
    <property type="entry name" value="AMINO-ACID PERMEASE BAT1"/>
    <property type="match status" value="1"/>
</dbReference>
<proteinExistence type="predicted"/>
<dbReference type="InterPro" id="IPR002293">
    <property type="entry name" value="AA/rel_permease1"/>
</dbReference>
<keyword evidence="5 6" id="KW-0472">Membrane</keyword>
<dbReference type="PROSITE" id="PS00218">
    <property type="entry name" value="AMINO_ACID_PERMEASE_1"/>
    <property type="match status" value="1"/>
</dbReference>